<dbReference type="EMBL" id="JAOQJQ010000003">
    <property type="protein sequence ID" value="MCU6762540.1"/>
    <property type="molecule type" value="Genomic_DNA"/>
</dbReference>
<keyword evidence="2 3" id="KW-0040">ANK repeat</keyword>
<dbReference type="SUPFAM" id="SSF48403">
    <property type="entry name" value="Ankyrin repeat"/>
    <property type="match status" value="1"/>
</dbReference>
<reference evidence="5 6" key="1">
    <citation type="journal article" date="2021" name="ISME Commun">
        <title>Automated analysis of genomic sequences facilitates high-throughput and comprehensive description of bacteria.</title>
        <authorList>
            <person name="Hitch T.C.A."/>
        </authorList>
    </citation>
    <scope>NUCLEOTIDE SEQUENCE [LARGE SCALE GENOMIC DNA]</scope>
    <source>
        <strain evidence="5 6">Sanger_109</strain>
    </source>
</reference>
<proteinExistence type="predicted"/>
<feature type="chain" id="PRO_5045484925" description="Ankyrin repeat protein" evidence="4">
    <location>
        <begin position="29"/>
        <end position="485"/>
    </location>
</feature>
<evidence type="ECO:0000313" key="6">
    <source>
        <dbReference type="Proteomes" id="UP001652442"/>
    </source>
</evidence>
<dbReference type="InterPro" id="IPR002110">
    <property type="entry name" value="Ankyrin_rpt"/>
</dbReference>
<dbReference type="RefSeq" id="WP_158425243.1">
    <property type="nucleotide sequence ID" value="NZ_JAOQJQ010000003.1"/>
</dbReference>
<dbReference type="InterPro" id="IPR036770">
    <property type="entry name" value="Ankyrin_rpt-contain_sf"/>
</dbReference>
<name>A0ABT2TK19_9FIRM</name>
<evidence type="ECO:0000313" key="5">
    <source>
        <dbReference type="EMBL" id="MCU6762540.1"/>
    </source>
</evidence>
<keyword evidence="4" id="KW-0732">Signal</keyword>
<protein>
    <recommendedName>
        <fullName evidence="7">Ankyrin repeat protein</fullName>
    </recommendedName>
</protein>
<dbReference type="PANTHER" id="PTHR24198">
    <property type="entry name" value="ANKYRIN REPEAT AND PROTEIN KINASE DOMAIN-CONTAINING PROTEIN"/>
    <property type="match status" value="1"/>
</dbReference>
<dbReference type="PROSITE" id="PS50088">
    <property type="entry name" value="ANK_REPEAT"/>
    <property type="match status" value="1"/>
</dbReference>
<feature type="repeat" description="ANK" evidence="3">
    <location>
        <begin position="365"/>
        <end position="397"/>
    </location>
</feature>
<evidence type="ECO:0000256" key="4">
    <source>
        <dbReference type="SAM" id="SignalP"/>
    </source>
</evidence>
<evidence type="ECO:0000256" key="1">
    <source>
        <dbReference type="ARBA" id="ARBA00022737"/>
    </source>
</evidence>
<dbReference type="PROSITE" id="PS50297">
    <property type="entry name" value="ANK_REP_REGION"/>
    <property type="match status" value="1"/>
</dbReference>
<dbReference type="Gene3D" id="1.25.40.20">
    <property type="entry name" value="Ankyrin repeat-containing domain"/>
    <property type="match status" value="2"/>
</dbReference>
<keyword evidence="1" id="KW-0677">Repeat</keyword>
<gene>
    <name evidence="5" type="ORF">OCV88_09360</name>
</gene>
<feature type="signal peptide" evidence="4">
    <location>
        <begin position="1"/>
        <end position="28"/>
    </location>
</feature>
<organism evidence="5 6">
    <name type="scientific">Brotonthovivens ammoniilytica</name>
    <dbReference type="NCBI Taxonomy" id="2981725"/>
    <lineage>
        <taxon>Bacteria</taxon>
        <taxon>Bacillati</taxon>
        <taxon>Bacillota</taxon>
        <taxon>Clostridia</taxon>
        <taxon>Lachnospirales</taxon>
        <taxon>Lachnospiraceae</taxon>
        <taxon>Brotonthovivens</taxon>
    </lineage>
</organism>
<dbReference type="SMART" id="SM00248">
    <property type="entry name" value="ANK"/>
    <property type="match status" value="9"/>
</dbReference>
<evidence type="ECO:0000256" key="2">
    <source>
        <dbReference type="ARBA" id="ARBA00023043"/>
    </source>
</evidence>
<sequence>MKKQCKAKRILLTVIMSCLFLPGCGVYTGELSAEDKLKRAMETGEHEVLKEAVEEGVDLNWFARDNGEWTENGKFDRNPMRVGMFGSMDLYSAEYMLRSGADVNAYDAYGYPLMFYGLWEDDEALVKLFLQYGADISLEGKEGMSALDYYFCEGGLDYFYENCFGFAKKTMVEILLDHGAKVDCQTMEYAKEQGAYHVMGLLYSKLEDQENCVSELQRKYFEGKLTEGNELLKKSGKLVSADLFAAVTYGNEETVKILEKKEIDFSQSYGEPHSLLSIAAWNGNVQTVSRIVDGMVLDKNELDEILYAAYSNDDLELIKLLCDKGYVDLKKLTDSQLQSVSEENAIAVMEYFLSSGCDLKKLPSKGAAELLMALYRDNDEMAKLLLENGADPSRMSDDTYPFEIACRYGTPYEVKLMIEAGTDLKKLGKIGMDAALEGGDFDIIKILTEHGVAITEAQYKYYQEMGGSNHILEYLTEYFAHSKEE</sequence>
<comment type="caution">
    <text evidence="5">The sequence shown here is derived from an EMBL/GenBank/DDBJ whole genome shotgun (WGS) entry which is preliminary data.</text>
</comment>
<dbReference type="Proteomes" id="UP001652442">
    <property type="component" value="Unassembled WGS sequence"/>
</dbReference>
<evidence type="ECO:0008006" key="7">
    <source>
        <dbReference type="Google" id="ProtNLM"/>
    </source>
</evidence>
<accession>A0ABT2TK19</accession>
<dbReference type="PANTHER" id="PTHR24198:SF194">
    <property type="entry name" value="INVERSIN-A"/>
    <property type="match status" value="1"/>
</dbReference>
<keyword evidence="6" id="KW-1185">Reference proteome</keyword>
<evidence type="ECO:0000256" key="3">
    <source>
        <dbReference type="PROSITE-ProRule" id="PRU00023"/>
    </source>
</evidence>